<accession>A0A1X2H7L1</accession>
<dbReference type="PANTHER" id="PTHR48081">
    <property type="entry name" value="AB HYDROLASE SUPERFAMILY PROTEIN C4A8.06C"/>
    <property type="match status" value="1"/>
</dbReference>
<dbReference type="Pfam" id="PF07859">
    <property type="entry name" value="Abhydrolase_3"/>
    <property type="match status" value="1"/>
</dbReference>
<dbReference type="PANTHER" id="PTHR48081:SF8">
    <property type="entry name" value="ALPHA_BETA HYDROLASE FOLD-3 DOMAIN-CONTAINING PROTEIN-RELATED"/>
    <property type="match status" value="1"/>
</dbReference>
<keyword evidence="4" id="KW-1185">Reference proteome</keyword>
<dbReference type="AlphaFoldDB" id="A0A1X2H7L1"/>
<dbReference type="InterPro" id="IPR013094">
    <property type="entry name" value="AB_hydrolase_3"/>
</dbReference>
<dbReference type="STRING" id="13706.A0A1X2H7L1"/>
<proteinExistence type="predicted"/>
<evidence type="ECO:0000313" key="4">
    <source>
        <dbReference type="Proteomes" id="UP000242180"/>
    </source>
</evidence>
<evidence type="ECO:0000259" key="2">
    <source>
        <dbReference type="Pfam" id="PF07859"/>
    </source>
</evidence>
<dbReference type="GO" id="GO:0016787">
    <property type="term" value="F:hydrolase activity"/>
    <property type="evidence" value="ECO:0007669"/>
    <property type="project" value="UniProtKB-KW"/>
</dbReference>
<sequence length="426" mass="48246">MDSIRKGLRKLPPGAVIKVLRKVFAYPAPAARMILNDITRPRNSHKPWIHKVPWNQEWSGCWIGEKVSKLDEIALRRRIAQADIIFFNVHGGGFRLGTCTMYMDTYIRWITFLKKKYNLNAMIMSIDYRLAPEYKYPSPVEDVVKAYEHLVQRLDVDPSKIIATGDSAGASLILEMLFITHDPSMFEIVTDDPEEETGGPMVSELPRPAGAVFASPIVTDETTSESWRVNVKYDFVSQHTAKVIKRDYFDKNPNDPEAPTESSPILGIAKLQTGFQAFLPEQVLMYIGNKEVLRDDALDLAEKAEQDGVNWETVVEDCVHDWFCVREVVKDKSICDRADVIFADFCYRAVIVPREGRAIEEHSMRRASEGLEAVPEEETTFVEDSSDDDEFHEALSTTDTELEAALMKKIEESVPGARSSTLTVYV</sequence>
<dbReference type="InParanoid" id="A0A1X2H7L1"/>
<dbReference type="InterPro" id="IPR050300">
    <property type="entry name" value="GDXG_lipolytic_enzyme"/>
</dbReference>
<name>A0A1X2H7L1_SYNRA</name>
<keyword evidence="1 3" id="KW-0378">Hydrolase</keyword>
<dbReference type="Proteomes" id="UP000242180">
    <property type="component" value="Unassembled WGS sequence"/>
</dbReference>
<dbReference type="SUPFAM" id="SSF53474">
    <property type="entry name" value="alpha/beta-Hydrolases"/>
    <property type="match status" value="1"/>
</dbReference>
<dbReference type="EMBL" id="MCGN01000008">
    <property type="protein sequence ID" value="ORY94019.1"/>
    <property type="molecule type" value="Genomic_DNA"/>
</dbReference>
<reference evidence="3 4" key="1">
    <citation type="submission" date="2016-07" db="EMBL/GenBank/DDBJ databases">
        <title>Pervasive Adenine N6-methylation of Active Genes in Fungi.</title>
        <authorList>
            <consortium name="DOE Joint Genome Institute"/>
            <person name="Mondo S.J."/>
            <person name="Dannebaum R.O."/>
            <person name="Kuo R.C."/>
            <person name="Labutti K."/>
            <person name="Haridas S."/>
            <person name="Kuo A."/>
            <person name="Salamov A."/>
            <person name="Ahrendt S.R."/>
            <person name="Lipzen A."/>
            <person name="Sullivan W."/>
            <person name="Andreopoulos W.B."/>
            <person name="Clum A."/>
            <person name="Lindquist E."/>
            <person name="Daum C."/>
            <person name="Ramamoorthy G.K."/>
            <person name="Gryganskyi A."/>
            <person name="Culley D."/>
            <person name="Magnuson J.K."/>
            <person name="James T.Y."/>
            <person name="O'Malley M.A."/>
            <person name="Stajich J.E."/>
            <person name="Spatafora J.W."/>
            <person name="Visel A."/>
            <person name="Grigoriev I.V."/>
        </authorList>
    </citation>
    <scope>NUCLEOTIDE SEQUENCE [LARGE SCALE GENOMIC DNA]</scope>
    <source>
        <strain evidence="3 4">NRRL 2496</strain>
    </source>
</reference>
<dbReference type="OrthoDB" id="433474at2759"/>
<comment type="caution">
    <text evidence="3">The sequence shown here is derived from an EMBL/GenBank/DDBJ whole genome shotgun (WGS) entry which is preliminary data.</text>
</comment>
<dbReference type="Gene3D" id="3.40.50.1820">
    <property type="entry name" value="alpha/beta hydrolase"/>
    <property type="match status" value="1"/>
</dbReference>
<dbReference type="OMA" id="RIGTCTM"/>
<organism evidence="3 4">
    <name type="scientific">Syncephalastrum racemosum</name>
    <name type="common">Filamentous fungus</name>
    <dbReference type="NCBI Taxonomy" id="13706"/>
    <lineage>
        <taxon>Eukaryota</taxon>
        <taxon>Fungi</taxon>
        <taxon>Fungi incertae sedis</taxon>
        <taxon>Mucoromycota</taxon>
        <taxon>Mucoromycotina</taxon>
        <taxon>Mucoromycetes</taxon>
        <taxon>Mucorales</taxon>
        <taxon>Syncephalastraceae</taxon>
        <taxon>Syncephalastrum</taxon>
    </lineage>
</organism>
<gene>
    <name evidence="3" type="ORF">BCR43DRAFT_495736</name>
</gene>
<dbReference type="InterPro" id="IPR029058">
    <property type="entry name" value="AB_hydrolase_fold"/>
</dbReference>
<protein>
    <submittedName>
        <fullName evidence="3">Alpha/Beta hydrolase protein</fullName>
    </submittedName>
</protein>
<feature type="domain" description="Alpha/beta hydrolase fold-3" evidence="2">
    <location>
        <begin position="87"/>
        <end position="322"/>
    </location>
</feature>
<evidence type="ECO:0000256" key="1">
    <source>
        <dbReference type="ARBA" id="ARBA00022801"/>
    </source>
</evidence>
<evidence type="ECO:0000313" key="3">
    <source>
        <dbReference type="EMBL" id="ORY94019.1"/>
    </source>
</evidence>